<protein>
    <submittedName>
        <fullName evidence="2">Uncharacterized protein</fullName>
    </submittedName>
</protein>
<feature type="region of interest" description="Disordered" evidence="1">
    <location>
        <begin position="114"/>
        <end position="158"/>
    </location>
</feature>
<keyword evidence="3" id="KW-1185">Reference proteome</keyword>
<dbReference type="AlphaFoldDB" id="A0AAJ0FU96"/>
<comment type="caution">
    <text evidence="2">The sequence shown here is derived from an EMBL/GenBank/DDBJ whole genome shotgun (WGS) entry which is preliminary data.</text>
</comment>
<name>A0AAJ0FU96_9HYPO</name>
<sequence>MPDPDAFHKDVSKAAHKASSKSDFYDRLQQVRDFRLRELKKAVDVLGLMQVSGHYKMSDIQKVCYFRTLRNASLDSLVTFLGSLLGPNQQGLLQSQNEHVLRANKAAEDEYLDGSSDLPTIHVTPEAIPPSRTERNGKGRRRRTTLQIPKVSEQAPTL</sequence>
<evidence type="ECO:0000256" key="1">
    <source>
        <dbReference type="SAM" id="MobiDB-lite"/>
    </source>
</evidence>
<gene>
    <name evidence="2" type="ORF">QQS21_010857</name>
</gene>
<organism evidence="2 3">
    <name type="scientific">Conoideocrella luteorostrata</name>
    <dbReference type="NCBI Taxonomy" id="1105319"/>
    <lineage>
        <taxon>Eukaryota</taxon>
        <taxon>Fungi</taxon>
        <taxon>Dikarya</taxon>
        <taxon>Ascomycota</taxon>
        <taxon>Pezizomycotina</taxon>
        <taxon>Sordariomycetes</taxon>
        <taxon>Hypocreomycetidae</taxon>
        <taxon>Hypocreales</taxon>
        <taxon>Clavicipitaceae</taxon>
        <taxon>Conoideocrella</taxon>
    </lineage>
</organism>
<proteinExistence type="predicted"/>
<dbReference type="EMBL" id="JASWJB010000334">
    <property type="protein sequence ID" value="KAK2591448.1"/>
    <property type="molecule type" value="Genomic_DNA"/>
</dbReference>
<evidence type="ECO:0000313" key="2">
    <source>
        <dbReference type="EMBL" id="KAK2591448.1"/>
    </source>
</evidence>
<dbReference type="Proteomes" id="UP001251528">
    <property type="component" value="Unassembled WGS sequence"/>
</dbReference>
<evidence type="ECO:0000313" key="3">
    <source>
        <dbReference type="Proteomes" id="UP001251528"/>
    </source>
</evidence>
<accession>A0AAJ0FU96</accession>
<reference evidence="2" key="1">
    <citation type="submission" date="2023-06" db="EMBL/GenBank/DDBJ databases">
        <title>Conoideocrella luteorostrata (Hypocreales: Clavicipitaceae), a potential biocontrol fungus for elongate hemlock scale in United States Christmas tree production areas.</title>
        <authorList>
            <person name="Barrett H."/>
            <person name="Lovett B."/>
            <person name="Macias A.M."/>
            <person name="Stajich J.E."/>
            <person name="Kasson M.T."/>
        </authorList>
    </citation>
    <scope>NUCLEOTIDE SEQUENCE</scope>
    <source>
        <strain evidence="2">ARSEF 14590</strain>
    </source>
</reference>